<dbReference type="RefSeq" id="XP_726409.1">
    <property type="nucleotide sequence ID" value="XM_721316.1"/>
</dbReference>
<dbReference type="OMA" id="QVENKTH"/>
<dbReference type="VEuPathDB" id="PlasmoDB:Py17XNL_000900502"/>
<dbReference type="GeneID" id="3791749"/>
<feature type="transmembrane region" description="Helical" evidence="1">
    <location>
        <begin position="267"/>
        <end position="292"/>
    </location>
</feature>
<name>A0A4V0KKP5_PLAYE</name>
<dbReference type="VEuPathDB" id="PlasmoDB:PY17X_0949501"/>
<dbReference type="OrthoDB" id="373300at2759"/>
<gene>
    <name evidence="2" type="ORF">PY17X_0949501</name>
</gene>
<dbReference type="Proteomes" id="UP000072874">
    <property type="component" value="Chromosome 9"/>
</dbReference>
<reference evidence="2 3" key="1">
    <citation type="journal article" date="2014" name="BMC Biol.">
        <title>A comprehensive evaluation of rodent malaria parasite genomes and gene expression.</title>
        <authorList>
            <person name="Otto T.D."/>
            <person name="Bohme U."/>
            <person name="Jackson A.P."/>
            <person name="Hunt M."/>
            <person name="Franke-Fayard B."/>
            <person name="Hoeijmakers W.A."/>
            <person name="Religa A.A."/>
            <person name="Robertson L."/>
            <person name="Sanders M."/>
            <person name="Ogun S.A."/>
            <person name="Cunningham D."/>
            <person name="Erhart A."/>
            <person name="Billker O."/>
            <person name="Khan S.M."/>
            <person name="Stunnenberg H.G."/>
            <person name="Langhorne J."/>
            <person name="Holder A.A."/>
            <person name="Waters A.P."/>
            <person name="Newbold C.I."/>
            <person name="Pain A."/>
            <person name="Berriman M."/>
            <person name="Janse C.J."/>
        </authorList>
    </citation>
    <scope>NUCLEOTIDE SEQUENCE [LARGE SCALE GENOMIC DNA]</scope>
    <source>
        <strain evidence="2 3">17X</strain>
    </source>
</reference>
<protein>
    <submittedName>
        <fullName evidence="2">YIR protein</fullName>
    </submittedName>
</protein>
<dbReference type="EMBL" id="LM993663">
    <property type="protein sequence ID" value="VTZ78677.1"/>
    <property type="molecule type" value="Genomic_DNA"/>
</dbReference>
<evidence type="ECO:0000313" key="3">
    <source>
        <dbReference type="Proteomes" id="UP000072874"/>
    </source>
</evidence>
<keyword evidence="1" id="KW-0472">Membrane</keyword>
<dbReference type="InterPro" id="IPR006477">
    <property type="entry name" value="Yir_bir_cir"/>
</dbReference>
<organism evidence="2 3">
    <name type="scientific">Plasmodium yoelii</name>
    <dbReference type="NCBI Taxonomy" id="5861"/>
    <lineage>
        <taxon>Eukaryota</taxon>
        <taxon>Sar</taxon>
        <taxon>Alveolata</taxon>
        <taxon>Apicomplexa</taxon>
        <taxon>Aconoidasida</taxon>
        <taxon>Haemosporida</taxon>
        <taxon>Plasmodiidae</taxon>
        <taxon>Plasmodium</taxon>
        <taxon>Plasmodium (Vinckeia)</taxon>
    </lineage>
</organism>
<evidence type="ECO:0000256" key="1">
    <source>
        <dbReference type="SAM" id="Phobius"/>
    </source>
</evidence>
<dbReference type="NCBIfam" id="TIGR01590">
    <property type="entry name" value="yir-bir-cir_Pla"/>
    <property type="match status" value="1"/>
</dbReference>
<dbReference type="Pfam" id="PF06022">
    <property type="entry name" value="Cir_Bir_Yir"/>
    <property type="match status" value="1"/>
</dbReference>
<keyword evidence="1" id="KW-0812">Transmembrane</keyword>
<dbReference type="AlphaFoldDB" id="A0A4V0KKP5"/>
<dbReference type="VEuPathDB" id="PlasmoDB:PY05873"/>
<evidence type="ECO:0000313" key="2">
    <source>
        <dbReference type="EMBL" id="VTZ78677.1"/>
    </source>
</evidence>
<dbReference type="VEuPathDB" id="PlasmoDB:PYYM_0028800"/>
<accession>A0A4V0KKP5</accession>
<sequence length="314" mass="36736">MDKRVCRNFFAIRKSISDQLDNNGNYKLIIENNLKGYCSGNRCVNELEKINAGCLYLLDAFFKDASAFNYHNNINIVEYIIIWLSYMLNLKKQVENKTHLQYFYETYINNNEYKRSIKGVTEYNSYKNLIDKKIDLINMDMKIISKFYDAFSTLCNMYVEINEDNPNCEHYLNKANEFVGKYKKLMEDSNITKNSSCRQILVNLSNDYDNFKKKCNDIKCSNSSSFPTIEKTANFVETIEQYSGQTGQIYTHISEDASSSSSITSKLFIVLSIFGAIAFFLGISYKYSLFGFRKRVQKQKLREKIKNIKKRINH</sequence>
<keyword evidence="1" id="KW-1133">Transmembrane helix</keyword>
<proteinExistence type="predicted"/>
<dbReference type="KEGG" id="pyo:PY17X_0949501"/>